<dbReference type="RefSeq" id="WP_371839781.1">
    <property type="nucleotide sequence ID" value="NZ_JBGMEK010000034.1"/>
</dbReference>
<evidence type="ECO:0000313" key="2">
    <source>
        <dbReference type="Proteomes" id="UP001569428"/>
    </source>
</evidence>
<gene>
    <name evidence="1" type="ORF">ACCI49_14645</name>
</gene>
<evidence type="ECO:0008006" key="3">
    <source>
        <dbReference type="Google" id="ProtNLM"/>
    </source>
</evidence>
<keyword evidence="2" id="KW-1185">Reference proteome</keyword>
<dbReference type="PROSITE" id="PS51257">
    <property type="entry name" value="PROKAR_LIPOPROTEIN"/>
    <property type="match status" value="1"/>
</dbReference>
<dbReference type="Proteomes" id="UP001569428">
    <property type="component" value="Unassembled WGS sequence"/>
</dbReference>
<protein>
    <recommendedName>
        <fullName evidence="3">DUF2846 domain-containing protein</fullName>
    </recommendedName>
</protein>
<dbReference type="EMBL" id="JBGMEK010000034">
    <property type="protein sequence ID" value="MFA0812152.1"/>
    <property type="molecule type" value="Genomic_DNA"/>
</dbReference>
<reference evidence="1 2" key="1">
    <citation type="submission" date="2024-08" db="EMBL/GenBank/DDBJ databases">
        <authorList>
            <person name="Ishaq N."/>
        </authorList>
    </citation>
    <scope>NUCLEOTIDE SEQUENCE [LARGE SCALE GENOMIC DNA]</scope>
    <source>
        <strain evidence="1 2">DSM 18651</strain>
    </source>
</reference>
<organism evidence="1 2">
    <name type="scientific">Microbulbifer epialgicus</name>
    <dbReference type="NCBI Taxonomy" id="393907"/>
    <lineage>
        <taxon>Bacteria</taxon>
        <taxon>Pseudomonadati</taxon>
        <taxon>Pseudomonadota</taxon>
        <taxon>Gammaproteobacteria</taxon>
        <taxon>Cellvibrionales</taxon>
        <taxon>Microbulbiferaceae</taxon>
        <taxon>Microbulbifer</taxon>
    </lineage>
</organism>
<name>A0ABV4P1K7_9GAMM</name>
<accession>A0ABV4P1K7</accession>
<comment type="caution">
    <text evidence="1">The sequence shown here is derived from an EMBL/GenBank/DDBJ whole genome shotgun (WGS) entry which is preliminary data.</text>
</comment>
<sequence>MRKFILIVLVVILSGCASLENIEYQGEDAGYLVITSIIGQGAQRDGSYIIMFRESANYQASHRLYYSPGNLFYAKPPDFTNHEGKGFVHIVKLKPGSYQLHRWYAANNNWSVSPDEYVVTEFEVFPSKTTYGGAYIFKPFKGKNLLGMSVFGGLEFVPSPDIDRDHEIAVAKKPEISSLELINAKSGSR</sequence>
<proteinExistence type="predicted"/>
<evidence type="ECO:0000313" key="1">
    <source>
        <dbReference type="EMBL" id="MFA0812152.1"/>
    </source>
</evidence>